<sequence length="139" mass="15840">MSGKLGGKSSALFQLSIELSKFILVLFILSQLAVFVYKFSTLPYESLEMFYEILVLSSMFIFDIIRLYICSVANRSQSSILLAASYVLLGICVLYCVWIVMWQLFTVKIELYFVSVLVIFYGLNFCTGIHGFISFNSEI</sequence>
<dbReference type="Pfam" id="PF09799">
    <property type="entry name" value="Transmemb_17"/>
    <property type="match status" value="1"/>
</dbReference>
<accession>A0A5K4F680</accession>
<evidence type="ECO:0000256" key="3">
    <source>
        <dbReference type="ARBA" id="ARBA00022989"/>
    </source>
</evidence>
<dbReference type="PANTHER" id="PTHR13531:SF0">
    <property type="entry name" value="GEO07735P1-RELATED"/>
    <property type="match status" value="1"/>
</dbReference>
<dbReference type="GO" id="GO:1905515">
    <property type="term" value="P:non-motile cilium assembly"/>
    <property type="evidence" value="ECO:0007669"/>
    <property type="project" value="TreeGrafter"/>
</dbReference>
<evidence type="ECO:0000256" key="1">
    <source>
        <dbReference type="ARBA" id="ARBA00004141"/>
    </source>
</evidence>
<keyword evidence="3 5" id="KW-1133">Transmembrane helix</keyword>
<protein>
    <submittedName>
        <fullName evidence="7">MARVEL domain-containing protein</fullName>
    </submittedName>
</protein>
<comment type="subcellular location">
    <subcellularLocation>
        <location evidence="1">Membrane</location>
        <topology evidence="1">Multi-pass membrane protein</topology>
    </subcellularLocation>
</comment>
<feature type="transmembrane region" description="Helical" evidence="5">
    <location>
        <begin position="81"/>
        <end position="105"/>
    </location>
</feature>
<evidence type="ECO:0000256" key="5">
    <source>
        <dbReference type="SAM" id="Phobius"/>
    </source>
</evidence>
<dbReference type="GO" id="GO:0035869">
    <property type="term" value="C:ciliary transition zone"/>
    <property type="evidence" value="ECO:0007669"/>
    <property type="project" value="TreeGrafter"/>
</dbReference>
<evidence type="ECO:0000256" key="2">
    <source>
        <dbReference type="ARBA" id="ARBA00022692"/>
    </source>
</evidence>
<feature type="transmembrane region" description="Helical" evidence="5">
    <location>
        <begin position="12"/>
        <end position="37"/>
    </location>
</feature>
<keyword evidence="2 5" id="KW-0812">Transmembrane</keyword>
<dbReference type="GO" id="GO:0016020">
    <property type="term" value="C:membrane"/>
    <property type="evidence" value="ECO:0007669"/>
    <property type="project" value="UniProtKB-SubCell"/>
</dbReference>
<dbReference type="PANTHER" id="PTHR13531">
    <property type="entry name" value="GEO07735P1-RELATED-RELATED"/>
    <property type="match status" value="1"/>
</dbReference>
<reference evidence="7" key="2">
    <citation type="submission" date="2019-11" db="UniProtKB">
        <authorList>
            <consortium name="WormBaseParasite"/>
        </authorList>
    </citation>
    <scope>IDENTIFICATION</scope>
    <source>
        <strain evidence="7">Puerto Rican</strain>
    </source>
</reference>
<name>A0A5K4F680_SCHMA</name>
<keyword evidence="6" id="KW-1185">Reference proteome</keyword>
<feature type="transmembrane region" description="Helical" evidence="5">
    <location>
        <begin position="49"/>
        <end position="69"/>
    </location>
</feature>
<organism evidence="6 7">
    <name type="scientific">Schistosoma mansoni</name>
    <name type="common">Blood fluke</name>
    <dbReference type="NCBI Taxonomy" id="6183"/>
    <lineage>
        <taxon>Eukaryota</taxon>
        <taxon>Metazoa</taxon>
        <taxon>Spiralia</taxon>
        <taxon>Lophotrochozoa</taxon>
        <taxon>Platyhelminthes</taxon>
        <taxon>Trematoda</taxon>
        <taxon>Digenea</taxon>
        <taxon>Strigeidida</taxon>
        <taxon>Schistosomatoidea</taxon>
        <taxon>Schistosomatidae</taxon>
        <taxon>Schistosoma</taxon>
    </lineage>
</organism>
<dbReference type="Proteomes" id="UP000008854">
    <property type="component" value="Unassembled WGS sequence"/>
</dbReference>
<feature type="transmembrane region" description="Helical" evidence="5">
    <location>
        <begin position="111"/>
        <end position="133"/>
    </location>
</feature>
<evidence type="ECO:0000313" key="7">
    <source>
        <dbReference type="WBParaSite" id="Smp_324090.1"/>
    </source>
</evidence>
<reference evidence="6" key="1">
    <citation type="journal article" date="2012" name="PLoS Negl. Trop. Dis.">
        <title>A systematically improved high quality genome and transcriptome of the human blood fluke Schistosoma mansoni.</title>
        <authorList>
            <person name="Protasio A.V."/>
            <person name="Tsai I.J."/>
            <person name="Babbage A."/>
            <person name="Nichol S."/>
            <person name="Hunt M."/>
            <person name="Aslett M.A."/>
            <person name="De Silva N."/>
            <person name="Velarde G.S."/>
            <person name="Anderson T.J."/>
            <person name="Clark R.C."/>
            <person name="Davidson C."/>
            <person name="Dillon G.P."/>
            <person name="Holroyd N.E."/>
            <person name="LoVerde P.T."/>
            <person name="Lloyd C."/>
            <person name="McQuillan J."/>
            <person name="Oliveira G."/>
            <person name="Otto T.D."/>
            <person name="Parker-Manuel S.J."/>
            <person name="Quail M.A."/>
            <person name="Wilson R.A."/>
            <person name="Zerlotini A."/>
            <person name="Dunne D.W."/>
            <person name="Berriman M."/>
        </authorList>
    </citation>
    <scope>NUCLEOTIDE SEQUENCE [LARGE SCALE GENOMIC DNA]</scope>
    <source>
        <strain evidence="6">Puerto Rican</strain>
    </source>
</reference>
<proteinExistence type="predicted"/>
<evidence type="ECO:0000313" key="6">
    <source>
        <dbReference type="Proteomes" id="UP000008854"/>
    </source>
</evidence>
<dbReference type="InParanoid" id="A0A5K4F680"/>
<dbReference type="AlphaFoldDB" id="A0A5K4F680"/>
<dbReference type="WBParaSite" id="Smp_324090.1">
    <property type="protein sequence ID" value="Smp_324090.1"/>
    <property type="gene ID" value="Smp_324090"/>
</dbReference>
<keyword evidence="4 5" id="KW-0472">Membrane</keyword>
<dbReference type="InterPro" id="IPR019184">
    <property type="entry name" value="Uncharacterised_TM-17"/>
</dbReference>
<evidence type="ECO:0000256" key="4">
    <source>
        <dbReference type="ARBA" id="ARBA00023136"/>
    </source>
</evidence>